<keyword evidence="2" id="KW-0732">Signal</keyword>
<sequence length="510" mass="53964">MRYHIIRIGLALLWINLAMIDANPPIKHSAEIDLLNFMSRSSHLLQRDLPRTMSCFDYYIPLLTEIAQQYEEQNKLCTTRADDERTRVEADVADDIADLAKRSDEACCALKLCKNSEPAKFIFECYAEEGSVSSKSLHAISNEANVKSANLNELLRRIDADEYVCYTNNKVQYEDDSAAAYEEFSKCIDGEIEVPTETTEGPTDSTTPGSTEATEGPTDSTTPGSTEATEGPTDSTTPGTTQATEGVTDSTTPGSTEATTGPTDSTTPDTTEATEGPTDSTTPGSTEATEGTTDSTTPGSTEATDGITDSTTPGTTEATEGTTDSTTPGTTEVTEGPSDSTTPRSTEATEGPTDSTTPGTTQATAGPADSTTPDTTEATEGPADSTTPGTTENPTESTETTENPIEETTEVPAKSNAASLRSFKKKLVAFQSLLPFGSTSTEVPFGPSSVIPFGSSSAVPFGPFSANSSRISSASSSSSFISSSNASDDIKMKDDLYERLRRVHKLNFKK</sequence>
<feature type="compositionally biased region" description="Low complexity" evidence="1">
    <location>
        <begin position="195"/>
        <end position="212"/>
    </location>
</feature>
<evidence type="ECO:0000313" key="4">
    <source>
        <dbReference type="EnsemblMetazoa" id="SCAU010744-PA"/>
    </source>
</evidence>
<evidence type="ECO:0000259" key="3">
    <source>
        <dbReference type="Pfam" id="PF05267"/>
    </source>
</evidence>
<dbReference type="InterPro" id="IPR007931">
    <property type="entry name" value="TsetseEP"/>
</dbReference>
<dbReference type="Proteomes" id="UP000095300">
    <property type="component" value="Unassembled WGS sequence"/>
</dbReference>
<feature type="compositionally biased region" description="Polar residues" evidence="1">
    <location>
        <begin position="369"/>
        <end position="378"/>
    </location>
</feature>
<feature type="chain" id="PRO_5009327149" description="Protein TsetseEP domain-containing protein" evidence="2">
    <location>
        <begin position="23"/>
        <end position="510"/>
    </location>
</feature>
<protein>
    <recommendedName>
        <fullName evidence="3">Protein TsetseEP domain-containing protein</fullName>
    </recommendedName>
</protein>
<feature type="compositionally biased region" description="Low complexity" evidence="1">
    <location>
        <begin position="385"/>
        <end position="403"/>
    </location>
</feature>
<feature type="region of interest" description="Disordered" evidence="1">
    <location>
        <begin position="462"/>
        <end position="486"/>
    </location>
</feature>
<evidence type="ECO:0000256" key="1">
    <source>
        <dbReference type="SAM" id="MobiDB-lite"/>
    </source>
</evidence>
<keyword evidence="5" id="KW-1185">Reference proteome</keyword>
<feature type="compositionally biased region" description="Low complexity" evidence="1">
    <location>
        <begin position="255"/>
        <end position="338"/>
    </location>
</feature>
<feature type="compositionally biased region" description="Polar residues" evidence="1">
    <location>
        <begin position="217"/>
        <end position="254"/>
    </location>
</feature>
<feature type="region of interest" description="Disordered" evidence="1">
    <location>
        <begin position="192"/>
        <end position="417"/>
    </location>
</feature>
<feature type="domain" description="Protein TsetseEP" evidence="3">
    <location>
        <begin position="52"/>
        <end position="168"/>
    </location>
</feature>
<dbReference type="OrthoDB" id="8054395at2759"/>
<accession>A0A1I8PSM6</accession>
<dbReference type="Pfam" id="PF05267">
    <property type="entry name" value="DUF725"/>
    <property type="match status" value="1"/>
</dbReference>
<dbReference type="EnsemblMetazoa" id="SCAU010744-RA">
    <property type="protein sequence ID" value="SCAU010744-PA"/>
    <property type="gene ID" value="SCAU010744"/>
</dbReference>
<feature type="compositionally biased region" description="Low complexity" evidence="1">
    <location>
        <begin position="464"/>
        <end position="486"/>
    </location>
</feature>
<feature type="compositionally biased region" description="Low complexity" evidence="1">
    <location>
        <begin position="349"/>
        <end position="368"/>
    </location>
</feature>
<name>A0A1I8PSM6_STOCA</name>
<proteinExistence type="predicted"/>
<feature type="compositionally biased region" description="Polar residues" evidence="1">
    <location>
        <begin position="339"/>
        <end position="348"/>
    </location>
</feature>
<gene>
    <name evidence="4" type="primary">106093284</name>
</gene>
<feature type="signal peptide" evidence="2">
    <location>
        <begin position="1"/>
        <end position="22"/>
    </location>
</feature>
<dbReference type="VEuPathDB" id="VectorBase:SCAU010744"/>
<evidence type="ECO:0000256" key="2">
    <source>
        <dbReference type="SAM" id="SignalP"/>
    </source>
</evidence>
<dbReference type="AlphaFoldDB" id="A0A1I8PSM6"/>
<reference evidence="4" key="1">
    <citation type="submission" date="2020-05" db="UniProtKB">
        <authorList>
            <consortium name="EnsemblMetazoa"/>
        </authorList>
    </citation>
    <scope>IDENTIFICATION</scope>
    <source>
        <strain evidence="4">USDA</strain>
    </source>
</reference>
<organism evidence="4 5">
    <name type="scientific">Stomoxys calcitrans</name>
    <name type="common">Stable fly</name>
    <name type="synonym">Conops calcitrans</name>
    <dbReference type="NCBI Taxonomy" id="35570"/>
    <lineage>
        <taxon>Eukaryota</taxon>
        <taxon>Metazoa</taxon>
        <taxon>Ecdysozoa</taxon>
        <taxon>Arthropoda</taxon>
        <taxon>Hexapoda</taxon>
        <taxon>Insecta</taxon>
        <taxon>Pterygota</taxon>
        <taxon>Neoptera</taxon>
        <taxon>Endopterygota</taxon>
        <taxon>Diptera</taxon>
        <taxon>Brachycera</taxon>
        <taxon>Muscomorpha</taxon>
        <taxon>Muscoidea</taxon>
        <taxon>Muscidae</taxon>
        <taxon>Stomoxys</taxon>
    </lineage>
</organism>
<evidence type="ECO:0000313" key="5">
    <source>
        <dbReference type="Proteomes" id="UP000095300"/>
    </source>
</evidence>